<evidence type="ECO:0000256" key="1">
    <source>
        <dbReference type="SAM" id="Phobius"/>
    </source>
</evidence>
<sequence>MTDDERALDTGEIEDRIDQLGRYSRFVRAGFGVILAAFLLALVGRLPYNLDSVPSAVNAVLLPLIFVGMGLLLFGIGMHLHLMHLNLVDQLRRRHEKEEGDGGDADS</sequence>
<organism evidence="2 3">
    <name type="scientific">Halopelagius fulvigenes</name>
    <dbReference type="NCBI Taxonomy" id="1198324"/>
    <lineage>
        <taxon>Archaea</taxon>
        <taxon>Methanobacteriati</taxon>
        <taxon>Methanobacteriota</taxon>
        <taxon>Stenosarchaea group</taxon>
        <taxon>Halobacteria</taxon>
        <taxon>Halobacteriales</taxon>
        <taxon>Haloferacaceae</taxon>
    </lineage>
</organism>
<evidence type="ECO:0000313" key="3">
    <source>
        <dbReference type="Proteomes" id="UP001596408"/>
    </source>
</evidence>
<feature type="transmembrane region" description="Helical" evidence="1">
    <location>
        <begin position="60"/>
        <end position="83"/>
    </location>
</feature>
<keyword evidence="3" id="KW-1185">Reference proteome</keyword>
<keyword evidence="1" id="KW-1133">Transmembrane helix</keyword>
<evidence type="ECO:0000313" key="2">
    <source>
        <dbReference type="EMBL" id="MFC6826897.1"/>
    </source>
</evidence>
<feature type="transmembrane region" description="Helical" evidence="1">
    <location>
        <begin position="26"/>
        <end position="48"/>
    </location>
</feature>
<dbReference type="Proteomes" id="UP001596408">
    <property type="component" value="Unassembled WGS sequence"/>
</dbReference>
<accession>A0ABD5U261</accession>
<evidence type="ECO:0008006" key="4">
    <source>
        <dbReference type="Google" id="ProtNLM"/>
    </source>
</evidence>
<gene>
    <name evidence="2" type="ORF">ACFQEV_18135</name>
</gene>
<keyword evidence="1" id="KW-0812">Transmembrane</keyword>
<dbReference type="RefSeq" id="WP_379699069.1">
    <property type="nucleotide sequence ID" value="NZ_JBHSXH010000015.1"/>
</dbReference>
<dbReference type="AlphaFoldDB" id="A0ABD5U261"/>
<reference evidence="2 3" key="1">
    <citation type="journal article" date="2019" name="Int. J. Syst. Evol. Microbiol.">
        <title>The Global Catalogue of Microorganisms (GCM) 10K type strain sequencing project: providing services to taxonomists for standard genome sequencing and annotation.</title>
        <authorList>
            <consortium name="The Broad Institute Genomics Platform"/>
            <consortium name="The Broad Institute Genome Sequencing Center for Infectious Disease"/>
            <person name="Wu L."/>
            <person name="Ma J."/>
        </authorList>
    </citation>
    <scope>NUCLEOTIDE SEQUENCE [LARGE SCALE GENOMIC DNA]</scope>
    <source>
        <strain evidence="2 3">YIM 94188</strain>
    </source>
</reference>
<proteinExistence type="predicted"/>
<comment type="caution">
    <text evidence="2">The sequence shown here is derived from an EMBL/GenBank/DDBJ whole genome shotgun (WGS) entry which is preliminary data.</text>
</comment>
<dbReference type="EMBL" id="JBHSXH010000015">
    <property type="protein sequence ID" value="MFC6826897.1"/>
    <property type="molecule type" value="Genomic_DNA"/>
</dbReference>
<protein>
    <recommendedName>
        <fullName evidence="4">DUF485 domain-containing protein</fullName>
    </recommendedName>
</protein>
<name>A0ABD5U261_9EURY</name>
<keyword evidence="1" id="KW-0472">Membrane</keyword>